<dbReference type="InterPro" id="IPR042099">
    <property type="entry name" value="ANL_N_sf"/>
</dbReference>
<name>R0KQ59_EXST2</name>
<dbReference type="RefSeq" id="XP_008021773.1">
    <property type="nucleotide sequence ID" value="XM_008023582.1"/>
</dbReference>
<evidence type="ECO:0000313" key="6">
    <source>
        <dbReference type="Proteomes" id="UP000016935"/>
    </source>
</evidence>
<organism evidence="5 6">
    <name type="scientific">Exserohilum turcicum (strain 28A)</name>
    <name type="common">Northern leaf blight fungus</name>
    <name type="synonym">Setosphaeria turcica</name>
    <dbReference type="NCBI Taxonomy" id="671987"/>
    <lineage>
        <taxon>Eukaryota</taxon>
        <taxon>Fungi</taxon>
        <taxon>Dikarya</taxon>
        <taxon>Ascomycota</taxon>
        <taxon>Pezizomycotina</taxon>
        <taxon>Dothideomycetes</taxon>
        <taxon>Pleosporomycetidae</taxon>
        <taxon>Pleosporales</taxon>
        <taxon>Pleosporineae</taxon>
        <taxon>Pleosporaceae</taxon>
        <taxon>Exserohilum</taxon>
    </lineage>
</organism>
<evidence type="ECO:0000313" key="5">
    <source>
        <dbReference type="EMBL" id="EOA91139.1"/>
    </source>
</evidence>
<dbReference type="FunFam" id="3.30.300.30:FF:000007">
    <property type="entry name" value="4-coumarate--CoA ligase 2"/>
    <property type="match status" value="1"/>
</dbReference>
<dbReference type="PANTHER" id="PTHR24096">
    <property type="entry name" value="LONG-CHAIN-FATTY-ACID--COA LIGASE"/>
    <property type="match status" value="1"/>
</dbReference>
<dbReference type="InterPro" id="IPR025110">
    <property type="entry name" value="AMP-bd_C"/>
</dbReference>
<dbReference type="Proteomes" id="UP000016935">
    <property type="component" value="Unassembled WGS sequence"/>
</dbReference>
<keyword evidence="2" id="KW-0436">Ligase</keyword>
<dbReference type="Pfam" id="PF00501">
    <property type="entry name" value="AMP-binding"/>
    <property type="match status" value="1"/>
</dbReference>
<keyword evidence="6" id="KW-1185">Reference proteome</keyword>
<evidence type="ECO:0000256" key="1">
    <source>
        <dbReference type="ARBA" id="ARBA00006432"/>
    </source>
</evidence>
<feature type="domain" description="AMP-binding enzyme C-terminal" evidence="4">
    <location>
        <begin position="457"/>
        <end position="533"/>
    </location>
</feature>
<evidence type="ECO:0000259" key="4">
    <source>
        <dbReference type="Pfam" id="PF13193"/>
    </source>
</evidence>
<dbReference type="InterPro" id="IPR000873">
    <property type="entry name" value="AMP-dep_synth/lig_dom"/>
</dbReference>
<dbReference type="HOGENOM" id="CLU_000022_59_2_1"/>
<dbReference type="OrthoDB" id="1898221at2759"/>
<dbReference type="InterPro" id="IPR045851">
    <property type="entry name" value="AMP-bd_C_sf"/>
</dbReference>
<accession>R0KQ59</accession>
<dbReference type="EMBL" id="KB908482">
    <property type="protein sequence ID" value="EOA91139.1"/>
    <property type="molecule type" value="Genomic_DNA"/>
</dbReference>
<dbReference type="Gene3D" id="3.30.300.30">
    <property type="match status" value="1"/>
</dbReference>
<sequence length="551" mass="60351">MTTVVEKTANGIIYRASEDYPIPDIDILTLLFDSEHGLAKEDTPIHVSADDPSLILTKSRARHLTQATAAAFRKHFGIGANGPGKDVCAVISTGHYLVPVLTYSVIGVGGVFSATSPASTAGELSKQLQGARAKILVTSETTRATAVQAAEIAGWGWKWRWENDGRLGPNLIDENDELPWPKTTDPHELENSLIAMLYSSGTTGLPKGVKISHRNMVAQTLIQGNLYKPWAAKHPEFQNRRLAHKPFAHIAGLHGYLLNPFLLGGTVYWMRKFEFARFLEYMKKYRITYISTVPPIWLLVAKSPEVTDQLKTVQLALSGTAPMGKDLQYAASQKLGGTDSFICQTWGLSETTGSATVTPFGIKDDTGSVGPIMPNMVARIVDDNDRDVEPGKPGEILIKGPVVCKGYYQNEAATKEAFLGDWFRTGDIAEFRNGVFYIVDRKKELIKYKGLQVAPAELEALLISHPDILDAAVIGVETDDGHNEVPRAYVVADEKKISGRAIAEFVKQNAAGYKQLRGGVVFLDAIPKSPSGKILRKDLRLLAKREKDAKL</sequence>
<dbReference type="Pfam" id="PF13193">
    <property type="entry name" value="AMP-binding_C"/>
    <property type="match status" value="1"/>
</dbReference>
<protein>
    <submittedName>
        <fullName evidence="5">Uncharacterized protein</fullName>
    </submittedName>
</protein>
<dbReference type="SUPFAM" id="SSF56801">
    <property type="entry name" value="Acetyl-CoA synthetase-like"/>
    <property type="match status" value="1"/>
</dbReference>
<dbReference type="GeneID" id="19394897"/>
<dbReference type="GO" id="GO:0016405">
    <property type="term" value="F:CoA-ligase activity"/>
    <property type="evidence" value="ECO:0007669"/>
    <property type="project" value="TreeGrafter"/>
</dbReference>
<dbReference type="STRING" id="671987.R0KQ59"/>
<comment type="similarity">
    <text evidence="1">Belongs to the ATP-dependent AMP-binding enzyme family.</text>
</comment>
<proteinExistence type="inferred from homology"/>
<dbReference type="Gene3D" id="3.40.50.12780">
    <property type="entry name" value="N-terminal domain of ligase-like"/>
    <property type="match status" value="1"/>
</dbReference>
<dbReference type="PANTHER" id="PTHR24096:SF149">
    <property type="entry name" value="AMP-BINDING DOMAIN-CONTAINING PROTEIN-RELATED"/>
    <property type="match status" value="1"/>
</dbReference>
<reference evidence="5 6" key="1">
    <citation type="journal article" date="2012" name="PLoS Pathog.">
        <title>Diverse lifestyles and strategies of plant pathogenesis encoded in the genomes of eighteen Dothideomycetes fungi.</title>
        <authorList>
            <person name="Ohm R.A."/>
            <person name="Feau N."/>
            <person name="Henrissat B."/>
            <person name="Schoch C.L."/>
            <person name="Horwitz B.A."/>
            <person name="Barry K.W."/>
            <person name="Condon B.J."/>
            <person name="Copeland A.C."/>
            <person name="Dhillon B."/>
            <person name="Glaser F."/>
            <person name="Hesse C.N."/>
            <person name="Kosti I."/>
            <person name="LaButti K."/>
            <person name="Lindquist E.A."/>
            <person name="Lucas S."/>
            <person name="Salamov A.A."/>
            <person name="Bradshaw R.E."/>
            <person name="Ciuffetti L."/>
            <person name="Hamelin R.C."/>
            <person name="Kema G.H.J."/>
            <person name="Lawrence C."/>
            <person name="Scott J.A."/>
            <person name="Spatafora J.W."/>
            <person name="Turgeon B.G."/>
            <person name="de Wit P.J.G.M."/>
            <person name="Zhong S."/>
            <person name="Goodwin S.B."/>
            <person name="Grigoriev I.V."/>
        </authorList>
    </citation>
    <scope>NUCLEOTIDE SEQUENCE [LARGE SCALE GENOMIC DNA]</scope>
    <source>
        <strain evidence="6">28A</strain>
    </source>
</reference>
<dbReference type="GO" id="GO:0019748">
    <property type="term" value="P:secondary metabolic process"/>
    <property type="evidence" value="ECO:0007669"/>
    <property type="project" value="TreeGrafter"/>
</dbReference>
<dbReference type="eggNOG" id="KOG1176">
    <property type="taxonomic scope" value="Eukaryota"/>
</dbReference>
<evidence type="ECO:0000259" key="3">
    <source>
        <dbReference type="Pfam" id="PF00501"/>
    </source>
</evidence>
<evidence type="ECO:0000256" key="2">
    <source>
        <dbReference type="ARBA" id="ARBA00022598"/>
    </source>
</evidence>
<gene>
    <name evidence="5" type="ORF">SETTUDRAFT_101993</name>
</gene>
<dbReference type="AlphaFoldDB" id="R0KQ59"/>
<dbReference type="PROSITE" id="PS00455">
    <property type="entry name" value="AMP_BINDING"/>
    <property type="match status" value="1"/>
</dbReference>
<feature type="domain" description="AMP-dependent synthetase/ligase" evidence="3">
    <location>
        <begin position="59"/>
        <end position="408"/>
    </location>
</feature>
<reference evidence="5 6" key="2">
    <citation type="journal article" date="2013" name="PLoS Genet.">
        <title>Comparative genome structure, secondary metabolite, and effector coding capacity across Cochliobolus pathogens.</title>
        <authorList>
            <person name="Condon B.J."/>
            <person name="Leng Y."/>
            <person name="Wu D."/>
            <person name="Bushley K.E."/>
            <person name="Ohm R.A."/>
            <person name="Otillar R."/>
            <person name="Martin J."/>
            <person name="Schackwitz W."/>
            <person name="Grimwood J."/>
            <person name="MohdZainudin N."/>
            <person name="Xue C."/>
            <person name="Wang R."/>
            <person name="Manning V.A."/>
            <person name="Dhillon B."/>
            <person name="Tu Z.J."/>
            <person name="Steffenson B.J."/>
            <person name="Salamov A."/>
            <person name="Sun H."/>
            <person name="Lowry S."/>
            <person name="LaButti K."/>
            <person name="Han J."/>
            <person name="Copeland A."/>
            <person name="Lindquist E."/>
            <person name="Barry K."/>
            <person name="Schmutz J."/>
            <person name="Baker S.E."/>
            <person name="Ciuffetti L.M."/>
            <person name="Grigoriev I.V."/>
            <person name="Zhong S."/>
            <person name="Turgeon B.G."/>
        </authorList>
    </citation>
    <scope>NUCLEOTIDE SEQUENCE [LARGE SCALE GENOMIC DNA]</scope>
    <source>
        <strain evidence="6">28A</strain>
    </source>
</reference>
<dbReference type="InterPro" id="IPR020845">
    <property type="entry name" value="AMP-binding_CS"/>
</dbReference>